<name>A0A176QDR1_9MICO</name>
<dbReference type="GO" id="GO:0005737">
    <property type="term" value="C:cytoplasm"/>
    <property type="evidence" value="ECO:0007669"/>
    <property type="project" value="TreeGrafter"/>
</dbReference>
<dbReference type="Gene3D" id="1.10.340.30">
    <property type="entry name" value="Hypothetical protein, domain 2"/>
    <property type="match status" value="1"/>
</dbReference>
<dbReference type="GO" id="GO:0006285">
    <property type="term" value="P:base-excision repair, AP site formation"/>
    <property type="evidence" value="ECO:0007669"/>
    <property type="project" value="TreeGrafter"/>
</dbReference>
<dbReference type="InterPro" id="IPR011257">
    <property type="entry name" value="DNA_glycosylase"/>
</dbReference>
<gene>
    <name evidence="3" type="ORF">AWH69_07005</name>
</gene>
<dbReference type="PANTHER" id="PTHR43003:SF6">
    <property type="entry name" value="DNA GLYCOSYLASE"/>
    <property type="match status" value="1"/>
</dbReference>
<evidence type="ECO:0000313" key="4">
    <source>
        <dbReference type="Proteomes" id="UP000076976"/>
    </source>
</evidence>
<evidence type="ECO:0000256" key="2">
    <source>
        <dbReference type="ARBA" id="ARBA00023204"/>
    </source>
</evidence>
<comment type="caution">
    <text evidence="3">The sequence shown here is derived from an EMBL/GenBank/DDBJ whole genome shotgun (WGS) entry which is preliminary data.</text>
</comment>
<dbReference type="STRING" id="262209.AWH69_07005"/>
<proteinExistence type="predicted"/>
<evidence type="ECO:0000313" key="3">
    <source>
        <dbReference type="EMBL" id="OAB87780.1"/>
    </source>
</evidence>
<dbReference type="AlphaFoldDB" id="A0A176QDR1"/>
<dbReference type="SUPFAM" id="SSF48150">
    <property type="entry name" value="DNA-glycosylase"/>
    <property type="match status" value="1"/>
</dbReference>
<keyword evidence="1" id="KW-0227">DNA damage</keyword>
<dbReference type="GO" id="GO:0032993">
    <property type="term" value="C:protein-DNA complex"/>
    <property type="evidence" value="ECO:0007669"/>
    <property type="project" value="TreeGrafter"/>
</dbReference>
<reference evidence="3 4" key="1">
    <citation type="submission" date="2016-01" db="EMBL/GenBank/DDBJ databases">
        <title>Janibacter melonis strain CD11_4 genome sequencing and assembly.</title>
        <authorList>
            <person name="Nair G.R."/>
            <person name="Kaur G."/>
            <person name="Chander A.M."/>
            <person name="Mayilraj S."/>
        </authorList>
    </citation>
    <scope>NUCLEOTIDE SEQUENCE [LARGE SCALE GENOMIC DNA]</scope>
    <source>
        <strain evidence="3 4">CD11-4</strain>
    </source>
</reference>
<dbReference type="GO" id="GO:0032131">
    <property type="term" value="F:alkylated DNA binding"/>
    <property type="evidence" value="ECO:0007669"/>
    <property type="project" value="TreeGrafter"/>
</dbReference>
<sequence length="305" mass="32848">MTATRRHQPPGLDAPVSLDRVLGPFRRGAGDPTSRRVGRDWWLAWTTPDGPVGAHLVPGDEVTAHAWGAGAQWFLDALPDLLGGRDDPTGFEPHHDLVAAGWPSWSGYRVPASRLVFQVFVPAVIEQRVTGREAFSSYRQLVTRFGEPAPGPAGEQGMICPPTASGWGSVPSWAWLQAGVEGARSRVVVNAAKVAGRLEECAELDRDAATRRLRALPGVGVWTTAEVAQRALGDADAVSFGDYHLARNVTWSLTGRIGDDAELAELVAPYAGHRFRACRIISAVGGAPPRRGPRRSLPTHLPTRF</sequence>
<dbReference type="GO" id="GO:0006307">
    <property type="term" value="P:DNA alkylation repair"/>
    <property type="evidence" value="ECO:0007669"/>
    <property type="project" value="TreeGrafter"/>
</dbReference>
<accession>A0A176QDR1</accession>
<protein>
    <submittedName>
        <fullName evidence="3">3-methyladenine DNA glycosylase</fullName>
    </submittedName>
</protein>
<dbReference type="PANTHER" id="PTHR43003">
    <property type="entry name" value="DNA-3-METHYLADENINE GLYCOSYLASE"/>
    <property type="match status" value="1"/>
</dbReference>
<dbReference type="RefSeq" id="WP_068273504.1">
    <property type="nucleotide sequence ID" value="NZ_LQZG01000002.1"/>
</dbReference>
<dbReference type="GO" id="GO:0043916">
    <property type="term" value="F:DNA-7-methylguanine glycosylase activity"/>
    <property type="evidence" value="ECO:0007669"/>
    <property type="project" value="TreeGrafter"/>
</dbReference>
<organism evidence="3 4">
    <name type="scientific">Janibacter melonis</name>
    <dbReference type="NCBI Taxonomy" id="262209"/>
    <lineage>
        <taxon>Bacteria</taxon>
        <taxon>Bacillati</taxon>
        <taxon>Actinomycetota</taxon>
        <taxon>Actinomycetes</taxon>
        <taxon>Micrococcales</taxon>
        <taxon>Intrasporangiaceae</taxon>
        <taxon>Janibacter</taxon>
    </lineage>
</organism>
<dbReference type="GO" id="GO:0008725">
    <property type="term" value="F:DNA-3-methyladenine glycosylase activity"/>
    <property type="evidence" value="ECO:0007669"/>
    <property type="project" value="TreeGrafter"/>
</dbReference>
<dbReference type="InterPro" id="IPR051912">
    <property type="entry name" value="Alkylbase_DNA_Glycosylase/TA"/>
</dbReference>
<dbReference type="EMBL" id="LQZG01000002">
    <property type="protein sequence ID" value="OAB87780.1"/>
    <property type="molecule type" value="Genomic_DNA"/>
</dbReference>
<evidence type="ECO:0000256" key="1">
    <source>
        <dbReference type="ARBA" id="ARBA00022763"/>
    </source>
</evidence>
<keyword evidence="2" id="KW-0234">DNA repair</keyword>
<keyword evidence="4" id="KW-1185">Reference proteome</keyword>
<dbReference type="Proteomes" id="UP000076976">
    <property type="component" value="Unassembled WGS sequence"/>
</dbReference>